<dbReference type="OrthoDB" id="8300196at2759"/>
<dbReference type="PANTHER" id="PTHR47018">
    <property type="entry name" value="CXC DOMAIN-CONTAINING PROTEIN-RELATED"/>
    <property type="match status" value="1"/>
</dbReference>
<organism evidence="2 3">
    <name type="scientific">Adineta steineri</name>
    <dbReference type="NCBI Taxonomy" id="433720"/>
    <lineage>
        <taxon>Eukaryota</taxon>
        <taxon>Metazoa</taxon>
        <taxon>Spiralia</taxon>
        <taxon>Gnathifera</taxon>
        <taxon>Rotifera</taxon>
        <taxon>Eurotatoria</taxon>
        <taxon>Bdelloidea</taxon>
        <taxon>Adinetida</taxon>
        <taxon>Adinetidae</taxon>
        <taxon>Adineta</taxon>
    </lineage>
</organism>
<proteinExistence type="predicted"/>
<keyword evidence="3" id="KW-1185">Reference proteome</keyword>
<sequence length="1832" mass="209054">MGQSLSRIPLVDLTNYQQVSSMKQLIGYKESCYMQRAVNQIDMSEKTKCIQRLNTLSLTPDVNQNLTLFSSLPSEANKENLSSTSYDDYDEQSTIPPNEKIYFTDDVTNLQECTFHSCDIVGSTSSTVTELSLLEQPFDQGRFFLTSTESSTSVEKSDKIFDHSKMDLKNSYDKNTENDTDAIYLPNNHDSFACIDLESQELSSCTHSNSTPPIHDLSFIPSSQNELPCISLSISKSPSSSLASIEDCRQDNLCEMKIQQSTAKKKLNFDDFIESRYTQSFSSGSSENINSRTVDNETYLNVSHDNKSCGIGDLIVLEDDFLASSSFIYPQLSPPIRSSFISSLSPIQPSCDSPQLTQSISPSTSIEETQQEESLLVKGVFVSWNNLSTITRSTLTQSSVSDDSCTFQTNNIYNNQKNVLNKEAQGEMLVQIVELLRASIRDNMHYLKRVDTNNDKLLTEFTSGLFWDCIPTLIKKFLGLLTMNDDHFRKLRNNFEYSNIFDQDIYKSCDKSLKISSIAYDIINTRYSSYSSPKHLLLGNEIYHHIRSSHLLNVMNRFGHTCSYETIIRLQNKIAGEVSNLSITDLPSTVQQRQSFAITVADNFDLNIGTLHGENSIHILNRIIIQTSTNDELEYDVKECLNGLCVDVEIDVNNNNNNIANNLLLNSHTVCSTMIATTSSTKKNKHYVPYKDNSYYEILLAYALMKHTFNSSSSFKKIAVNKIQTDLPLLSGFFSTYLPNTHRPISKITFLPPINENPSTLAASQSCLKSIKASLIDSNYQKETVLVVDEKIYSICMKAKRLNEKDHESIFLYAGDFHIMKNYMIVIWDVLNGSGIEDVLAHIYKAAAHRSILNVHNFNYSLRCCKLLYTSLSTLFLDSFIESLSSMSSTSTIDIQKLKESLECIPSDYVLNETKQEWFSSFVKEINNSKFCHFIDQWAIEQCQHNEGFRFWYFIYRQLLEPLILLYISIRLSNFNGRNAALSSMAPIFFATNHRNYARLSVQHLLDLQSCSSYLYERLERSFVVSRTNRPFSCIALDQAIECSINKYGKGQGGISGKMCQETIETWCKSFAFRSMLSAITNEICGIERTNNTIDAHIECTPTRMTQDTNDLSIITNFLYGEHIFKPDYTNVRKIFNGKIIHEDIIENIVTMYGRGSQRMYDFIQERYIDSSLKIDDRLSAMFRLKLSEPYVSNDEHQKKKKKQNNDIITNVIKKADNVIRDIVCLSNFRKLDMNSLFAHEFSPSPLSLCDNFSTCFSTNNPTKQGNKWALIVDGGPLLETKPLKPNGTVMDYAKQLLLNNIIPEFQIFDRLDIVFDSDRSKTIKSFTKRHASDKKIYQQYDLKQNDVLESSKFYEFVHSNRAKLASAIRSCWSQNELTNLLPVNKHLIIAGPQQDTIKLINKNHSQSLSSYEILHLLESDHIEADTRIFLHVYDVQMDNDNGKFDGIIVQSIDTDVFILSVAHIKLIMLSNYFIRKYNTSTKSTTFINIKRIGELLPVKWNVIEPTIFLPLHAISGCDSTSFTRNITKTNYFNTYLSNPNQFRHLIEFGNDATITAVPLKAAEDILVSCYKQSRGYKSSLAQRTSSSSSTSTTTTTQITSLNFLRQYLATKFSKNQTGNICTKLPPTSDAFHLHCQRAWKQVFIWKKAFEPFDLINCYPIQDYGYDITYDNELIIRWIRNSEMPNDLSLSRCVKCTTGCERCKCFVNNLPCTPLCGCSIDECTNRTTIQIEKKSTQRTTLRQSFLFKKTRTFDDTYDDSNDDINDDDNNDDVVKSIYSDYGDDDDDDDEVQCDIFYSTTTTATKPVKRKSNSKINTPSSTPNQIIIRKKKF</sequence>
<dbReference type="EMBL" id="CAJNOI010000100">
    <property type="protein sequence ID" value="CAF1058266.1"/>
    <property type="molecule type" value="Genomic_DNA"/>
</dbReference>
<reference evidence="2" key="1">
    <citation type="submission" date="2021-02" db="EMBL/GenBank/DDBJ databases">
        <authorList>
            <person name="Nowell W R."/>
        </authorList>
    </citation>
    <scope>NUCLEOTIDE SEQUENCE</scope>
</reference>
<dbReference type="Proteomes" id="UP000663832">
    <property type="component" value="Unassembled WGS sequence"/>
</dbReference>
<dbReference type="PANTHER" id="PTHR47018:SF3">
    <property type="entry name" value="MYCBP-ASSOCIATED PROTEIN"/>
    <property type="match status" value="1"/>
</dbReference>
<gene>
    <name evidence="1" type="ORF">BJG266_LOCUS19012</name>
    <name evidence="2" type="ORF">QVE165_LOCUS21659</name>
</gene>
<evidence type="ECO:0000313" key="2">
    <source>
        <dbReference type="EMBL" id="CAF1125909.1"/>
    </source>
</evidence>
<accession>A0A814QW59</accession>
<name>A0A814QW59_9BILA</name>
<evidence type="ECO:0008006" key="4">
    <source>
        <dbReference type="Google" id="ProtNLM"/>
    </source>
</evidence>
<dbReference type="EMBL" id="CAJNOM010000140">
    <property type="protein sequence ID" value="CAF1125909.1"/>
    <property type="molecule type" value="Genomic_DNA"/>
</dbReference>
<evidence type="ECO:0000313" key="3">
    <source>
        <dbReference type="Proteomes" id="UP000663832"/>
    </source>
</evidence>
<dbReference type="Proteomes" id="UP000663877">
    <property type="component" value="Unassembled WGS sequence"/>
</dbReference>
<comment type="caution">
    <text evidence="2">The sequence shown here is derived from an EMBL/GenBank/DDBJ whole genome shotgun (WGS) entry which is preliminary data.</text>
</comment>
<protein>
    <recommendedName>
        <fullName evidence="4">Tesmin/TSO1-like CXC domain-containing protein</fullName>
    </recommendedName>
</protein>
<evidence type="ECO:0000313" key="1">
    <source>
        <dbReference type="EMBL" id="CAF1058266.1"/>
    </source>
</evidence>